<evidence type="ECO:0000313" key="1">
    <source>
        <dbReference type="EMBL" id="GEU34564.1"/>
    </source>
</evidence>
<accession>A0A6L2JFV9</accession>
<protein>
    <submittedName>
        <fullName evidence="1">Uncharacterized protein</fullName>
    </submittedName>
</protein>
<dbReference type="EMBL" id="BKCJ010000590">
    <property type="protein sequence ID" value="GEU34564.1"/>
    <property type="molecule type" value="Genomic_DNA"/>
</dbReference>
<gene>
    <name evidence="1" type="ORF">Tci_006542</name>
</gene>
<sequence>MIMRFNEIHKFSDGTLHQIDEALDYRVKEFKVNKMNPVGFNSLVHLLCALSALRCFGLRTASATVKPCQGDSSELYLITGRILTVAAAGQRDVNSQPHAHTSNSLSMMIAERPTTQLPQL</sequence>
<name>A0A6L2JFV9_TANCI</name>
<organism evidence="1">
    <name type="scientific">Tanacetum cinerariifolium</name>
    <name type="common">Dalmatian daisy</name>
    <name type="synonym">Chrysanthemum cinerariifolium</name>
    <dbReference type="NCBI Taxonomy" id="118510"/>
    <lineage>
        <taxon>Eukaryota</taxon>
        <taxon>Viridiplantae</taxon>
        <taxon>Streptophyta</taxon>
        <taxon>Embryophyta</taxon>
        <taxon>Tracheophyta</taxon>
        <taxon>Spermatophyta</taxon>
        <taxon>Magnoliopsida</taxon>
        <taxon>eudicotyledons</taxon>
        <taxon>Gunneridae</taxon>
        <taxon>Pentapetalae</taxon>
        <taxon>asterids</taxon>
        <taxon>campanulids</taxon>
        <taxon>Asterales</taxon>
        <taxon>Asteraceae</taxon>
        <taxon>Asteroideae</taxon>
        <taxon>Anthemideae</taxon>
        <taxon>Anthemidinae</taxon>
        <taxon>Tanacetum</taxon>
    </lineage>
</organism>
<dbReference type="AlphaFoldDB" id="A0A6L2JFV9"/>
<comment type="caution">
    <text evidence="1">The sequence shown here is derived from an EMBL/GenBank/DDBJ whole genome shotgun (WGS) entry which is preliminary data.</text>
</comment>
<reference evidence="1" key="1">
    <citation type="journal article" date="2019" name="Sci. Rep.">
        <title>Draft genome of Tanacetum cinerariifolium, the natural source of mosquito coil.</title>
        <authorList>
            <person name="Yamashiro T."/>
            <person name="Shiraishi A."/>
            <person name="Satake H."/>
            <person name="Nakayama K."/>
        </authorList>
    </citation>
    <scope>NUCLEOTIDE SEQUENCE</scope>
</reference>
<proteinExistence type="predicted"/>